<evidence type="ECO:0000313" key="10">
    <source>
        <dbReference type="Proteomes" id="UP000627781"/>
    </source>
</evidence>
<dbReference type="PANTHER" id="PTHR21716">
    <property type="entry name" value="TRANSMEMBRANE PROTEIN"/>
    <property type="match status" value="1"/>
</dbReference>
<keyword evidence="5 8" id="KW-0812">Transmembrane</keyword>
<name>A0ABR8PRA7_9CLOT</name>
<feature type="transmembrane region" description="Helical" evidence="8">
    <location>
        <begin position="268"/>
        <end position="287"/>
    </location>
</feature>
<dbReference type="EMBL" id="JACSRA010000006">
    <property type="protein sequence ID" value="MBD7910708.1"/>
    <property type="molecule type" value="Genomic_DNA"/>
</dbReference>
<evidence type="ECO:0000313" key="9">
    <source>
        <dbReference type="EMBL" id="MBD7910708.1"/>
    </source>
</evidence>
<dbReference type="Proteomes" id="UP000627781">
    <property type="component" value="Unassembled WGS sequence"/>
</dbReference>
<dbReference type="InterPro" id="IPR002549">
    <property type="entry name" value="AI-2E-like"/>
</dbReference>
<dbReference type="RefSeq" id="WP_191767853.1">
    <property type="nucleotide sequence ID" value="NZ_JACSRA010000006.1"/>
</dbReference>
<comment type="similarity">
    <text evidence="2">Belongs to the autoinducer-2 exporter (AI-2E) (TC 2.A.86) family.</text>
</comment>
<evidence type="ECO:0000256" key="5">
    <source>
        <dbReference type="ARBA" id="ARBA00022692"/>
    </source>
</evidence>
<keyword evidence="4" id="KW-1003">Cell membrane</keyword>
<evidence type="ECO:0000256" key="4">
    <source>
        <dbReference type="ARBA" id="ARBA00022475"/>
    </source>
</evidence>
<evidence type="ECO:0000256" key="6">
    <source>
        <dbReference type="ARBA" id="ARBA00022989"/>
    </source>
</evidence>
<keyword evidence="6 8" id="KW-1133">Transmembrane helix</keyword>
<feature type="transmembrane region" description="Helical" evidence="8">
    <location>
        <begin position="294"/>
        <end position="315"/>
    </location>
</feature>
<sequence>MNYFKDQKFKSNLILATCIIIVAYIFMNLNTVGNLLSVGIGIIKPFLIGMGVAFVLNLPMKFFEDNVIGKILEKAKIKNMDGIKRPLAIIITLFVIIGTTVGIILFVIPQLIESGSTLVKNIPSYVKSLQDFVSTYMGSMGSTEIFNEVSEKISSMGANILNIIGQVTGGLISQILSITVGVTSAIFNVFMGILIAIYILISKEKLSMQTKKLLYAFMEKDKVSKILKVAEISNYKFSKFVIGQCVEAVILGGLCFIGMIIFKMPYAILVSTIIAITALIPIFGALIGTIPTAFIILIVNPMQALWFIVLIIVIQQIEGNFIYPMVVGNSIGLSALWVLLAITVGGSTFGILGILIGTPLFAVIYTVLGTITNNRLKNKDIKL</sequence>
<feature type="transmembrane region" description="Helical" evidence="8">
    <location>
        <begin position="240"/>
        <end position="262"/>
    </location>
</feature>
<keyword evidence="7 8" id="KW-0472">Membrane</keyword>
<accession>A0ABR8PRA7</accession>
<proteinExistence type="inferred from homology"/>
<evidence type="ECO:0000256" key="2">
    <source>
        <dbReference type="ARBA" id="ARBA00009773"/>
    </source>
</evidence>
<dbReference type="Pfam" id="PF01594">
    <property type="entry name" value="AI-2E_transport"/>
    <property type="match status" value="1"/>
</dbReference>
<feature type="transmembrane region" description="Helical" evidence="8">
    <location>
        <begin position="35"/>
        <end position="56"/>
    </location>
</feature>
<keyword evidence="3" id="KW-0813">Transport</keyword>
<comment type="caution">
    <text evidence="9">The sequence shown here is derived from an EMBL/GenBank/DDBJ whole genome shotgun (WGS) entry which is preliminary data.</text>
</comment>
<feature type="transmembrane region" description="Helical" evidence="8">
    <location>
        <begin position="349"/>
        <end position="368"/>
    </location>
</feature>
<dbReference type="PRINTS" id="PR00173">
    <property type="entry name" value="EDTRNSPORT"/>
</dbReference>
<organism evidence="9 10">
    <name type="scientific">Clostridium cibarium</name>
    <dbReference type="NCBI Taxonomy" id="2762247"/>
    <lineage>
        <taxon>Bacteria</taxon>
        <taxon>Bacillati</taxon>
        <taxon>Bacillota</taxon>
        <taxon>Clostridia</taxon>
        <taxon>Eubacteriales</taxon>
        <taxon>Clostridiaceae</taxon>
        <taxon>Clostridium</taxon>
    </lineage>
</organism>
<evidence type="ECO:0000256" key="7">
    <source>
        <dbReference type="ARBA" id="ARBA00023136"/>
    </source>
</evidence>
<evidence type="ECO:0000256" key="3">
    <source>
        <dbReference type="ARBA" id="ARBA00022448"/>
    </source>
</evidence>
<evidence type="ECO:0000256" key="1">
    <source>
        <dbReference type="ARBA" id="ARBA00004651"/>
    </source>
</evidence>
<feature type="transmembrane region" description="Helical" evidence="8">
    <location>
        <begin position="12"/>
        <end position="29"/>
    </location>
</feature>
<reference evidence="9 10" key="1">
    <citation type="submission" date="2020-08" db="EMBL/GenBank/DDBJ databases">
        <title>A Genomic Blueprint of the Chicken Gut Microbiome.</title>
        <authorList>
            <person name="Gilroy R."/>
            <person name="Ravi A."/>
            <person name="Getino M."/>
            <person name="Pursley I."/>
            <person name="Horton D.L."/>
            <person name="Alikhan N.-F."/>
            <person name="Baker D."/>
            <person name="Gharbi K."/>
            <person name="Hall N."/>
            <person name="Watson M."/>
            <person name="Adriaenssens E.M."/>
            <person name="Foster-Nyarko E."/>
            <person name="Jarju S."/>
            <person name="Secka A."/>
            <person name="Antonio M."/>
            <person name="Oren A."/>
            <person name="Chaudhuri R."/>
            <person name="La Ragione R.M."/>
            <person name="Hildebrand F."/>
            <person name="Pallen M.J."/>
        </authorList>
    </citation>
    <scope>NUCLEOTIDE SEQUENCE [LARGE SCALE GENOMIC DNA]</scope>
    <source>
        <strain evidence="9 10">Sa3CVN1</strain>
    </source>
</reference>
<keyword evidence="10" id="KW-1185">Reference proteome</keyword>
<evidence type="ECO:0000256" key="8">
    <source>
        <dbReference type="SAM" id="Phobius"/>
    </source>
</evidence>
<feature type="transmembrane region" description="Helical" evidence="8">
    <location>
        <begin position="87"/>
        <end position="108"/>
    </location>
</feature>
<protein>
    <submittedName>
        <fullName evidence="9">AI-2E family transporter</fullName>
    </submittedName>
</protein>
<feature type="transmembrane region" description="Helical" evidence="8">
    <location>
        <begin position="321"/>
        <end position="342"/>
    </location>
</feature>
<gene>
    <name evidence="9" type="ORF">H9661_04975</name>
</gene>
<dbReference type="PANTHER" id="PTHR21716:SF53">
    <property type="entry name" value="PERMEASE PERM-RELATED"/>
    <property type="match status" value="1"/>
</dbReference>
<feature type="transmembrane region" description="Helical" evidence="8">
    <location>
        <begin position="175"/>
        <end position="201"/>
    </location>
</feature>
<comment type="subcellular location">
    <subcellularLocation>
        <location evidence="1">Cell membrane</location>
        <topology evidence="1">Multi-pass membrane protein</topology>
    </subcellularLocation>
</comment>